<sequence length="181" mass="18750">MTGTVAPRRPQAVPATTERDGVGLAARVREARDRLDPPAVTVPAPRSAAGVVPAPALRVDPHAPSKELLAELDGFTAELAAVESPADGADGAAHRVLCRIVDLVADGVPEAGWSATEEIDVELLRATSDAARALHGRAAALLATLDEQDRPGPAAAVGSLVTTLQVVQVVADLELFERARR</sequence>
<proteinExistence type="predicted"/>
<comment type="caution">
    <text evidence="2">The sequence shown here is derived from an EMBL/GenBank/DDBJ whole genome shotgun (WGS) entry which is preliminary data.</text>
</comment>
<feature type="region of interest" description="Disordered" evidence="1">
    <location>
        <begin position="1"/>
        <end position="39"/>
    </location>
</feature>
<accession>A0ABV9YW34</accession>
<name>A0ABV9YW34_9PSEU</name>
<organism evidence="2 3">
    <name type="scientific">Actinomycetospora atypica</name>
    <dbReference type="NCBI Taxonomy" id="1290095"/>
    <lineage>
        <taxon>Bacteria</taxon>
        <taxon>Bacillati</taxon>
        <taxon>Actinomycetota</taxon>
        <taxon>Actinomycetes</taxon>
        <taxon>Pseudonocardiales</taxon>
        <taxon>Pseudonocardiaceae</taxon>
        <taxon>Actinomycetospora</taxon>
    </lineage>
</organism>
<feature type="compositionally biased region" description="Basic and acidic residues" evidence="1">
    <location>
        <begin position="17"/>
        <end position="36"/>
    </location>
</feature>
<dbReference type="Proteomes" id="UP001595947">
    <property type="component" value="Unassembled WGS sequence"/>
</dbReference>
<protein>
    <submittedName>
        <fullName evidence="2">Uncharacterized protein</fullName>
    </submittedName>
</protein>
<dbReference type="RefSeq" id="WP_378039555.1">
    <property type="nucleotide sequence ID" value="NZ_JBHSIV010000064.1"/>
</dbReference>
<keyword evidence="3" id="KW-1185">Reference proteome</keyword>
<reference evidence="3" key="1">
    <citation type="journal article" date="2019" name="Int. J. Syst. Evol. Microbiol.">
        <title>The Global Catalogue of Microorganisms (GCM) 10K type strain sequencing project: providing services to taxonomists for standard genome sequencing and annotation.</title>
        <authorList>
            <consortium name="The Broad Institute Genomics Platform"/>
            <consortium name="The Broad Institute Genome Sequencing Center for Infectious Disease"/>
            <person name="Wu L."/>
            <person name="Ma J."/>
        </authorList>
    </citation>
    <scope>NUCLEOTIDE SEQUENCE [LARGE SCALE GENOMIC DNA]</scope>
    <source>
        <strain evidence="3">CGMCC 4.7093</strain>
    </source>
</reference>
<evidence type="ECO:0000313" key="2">
    <source>
        <dbReference type="EMBL" id="MFC5066247.1"/>
    </source>
</evidence>
<evidence type="ECO:0000313" key="3">
    <source>
        <dbReference type="Proteomes" id="UP001595947"/>
    </source>
</evidence>
<evidence type="ECO:0000256" key="1">
    <source>
        <dbReference type="SAM" id="MobiDB-lite"/>
    </source>
</evidence>
<gene>
    <name evidence="2" type="ORF">ACFPBZ_28850</name>
</gene>
<dbReference type="EMBL" id="JBHSIV010000064">
    <property type="protein sequence ID" value="MFC5066247.1"/>
    <property type="molecule type" value="Genomic_DNA"/>
</dbReference>